<proteinExistence type="predicted"/>
<comment type="caution">
    <text evidence="1">The sequence shown here is derived from an EMBL/GenBank/DDBJ whole genome shotgun (WGS) entry which is preliminary data.</text>
</comment>
<name>A0A816RVJ2_9BILA</name>
<dbReference type="AlphaFoldDB" id="A0A816RVJ2"/>
<sequence>MCASSSNISSFYSTSFENPRDSGLLEIIGQPCYTSKLRYRSDYISKTKRRGVLHSTNNPNYQYPTIRVDLDCSTRGRRSE</sequence>
<reference evidence="1" key="1">
    <citation type="submission" date="2021-02" db="EMBL/GenBank/DDBJ databases">
        <authorList>
            <person name="Nowell W R."/>
        </authorList>
    </citation>
    <scope>NUCLEOTIDE SEQUENCE</scope>
</reference>
<feature type="non-terminal residue" evidence="1">
    <location>
        <position position="1"/>
    </location>
</feature>
<dbReference type="Proteomes" id="UP000663887">
    <property type="component" value="Unassembled WGS sequence"/>
</dbReference>
<organism evidence="1 2">
    <name type="scientific">Rotaria magnacalcarata</name>
    <dbReference type="NCBI Taxonomy" id="392030"/>
    <lineage>
        <taxon>Eukaryota</taxon>
        <taxon>Metazoa</taxon>
        <taxon>Spiralia</taxon>
        <taxon>Gnathifera</taxon>
        <taxon>Rotifera</taxon>
        <taxon>Eurotatoria</taxon>
        <taxon>Bdelloidea</taxon>
        <taxon>Philodinida</taxon>
        <taxon>Philodinidae</taxon>
        <taxon>Rotaria</taxon>
    </lineage>
</organism>
<accession>A0A816RVJ2</accession>
<dbReference type="EMBL" id="CAJNRG010005379">
    <property type="protein sequence ID" value="CAF2076023.1"/>
    <property type="molecule type" value="Genomic_DNA"/>
</dbReference>
<evidence type="ECO:0000313" key="1">
    <source>
        <dbReference type="EMBL" id="CAF2076023.1"/>
    </source>
</evidence>
<protein>
    <submittedName>
        <fullName evidence="1">Uncharacterized protein</fullName>
    </submittedName>
</protein>
<gene>
    <name evidence="1" type="ORF">XDN619_LOCUS13617</name>
</gene>
<evidence type="ECO:0000313" key="2">
    <source>
        <dbReference type="Proteomes" id="UP000663887"/>
    </source>
</evidence>